<dbReference type="EMBL" id="CAXAQS010000961">
    <property type="protein sequence ID" value="CAK9254004.1"/>
    <property type="molecule type" value="Genomic_DNA"/>
</dbReference>
<proteinExistence type="predicted"/>
<dbReference type="Proteomes" id="UP001497444">
    <property type="component" value="Unassembled WGS sequence"/>
</dbReference>
<gene>
    <name evidence="1" type="ORF">CSSPJE1EN1_LOCUS29382</name>
</gene>
<organism evidence="1 2">
    <name type="scientific">Sphagnum jensenii</name>
    <dbReference type="NCBI Taxonomy" id="128206"/>
    <lineage>
        <taxon>Eukaryota</taxon>
        <taxon>Viridiplantae</taxon>
        <taxon>Streptophyta</taxon>
        <taxon>Embryophyta</taxon>
        <taxon>Bryophyta</taxon>
        <taxon>Sphagnophytina</taxon>
        <taxon>Sphagnopsida</taxon>
        <taxon>Sphagnales</taxon>
        <taxon>Sphagnaceae</taxon>
        <taxon>Sphagnum</taxon>
    </lineage>
</organism>
<comment type="caution">
    <text evidence="1">The sequence shown here is derived from an EMBL/GenBank/DDBJ whole genome shotgun (WGS) entry which is preliminary data.</text>
</comment>
<evidence type="ECO:0000313" key="1">
    <source>
        <dbReference type="EMBL" id="CAK9254004.1"/>
    </source>
</evidence>
<name>A0ABP0VHW0_9BRYO</name>
<keyword evidence="2" id="KW-1185">Reference proteome</keyword>
<reference evidence="1" key="1">
    <citation type="submission" date="2024-02" db="EMBL/GenBank/DDBJ databases">
        <authorList>
            <consortium name="ELIXIR-Norway"/>
            <consortium name="Elixir Norway"/>
        </authorList>
    </citation>
    <scope>NUCLEOTIDE SEQUENCE</scope>
</reference>
<sequence length="186" mass="20590">MCMGQTPSSRLAQACRAAAAELPRPTVRRWCEHGYNAGYSKTVVALKEKFRVPKEIIPHNIPIELDHSTVTKQEESTYVFEGSILTEQEKAPETFSAIVAGVITETETETETLAIETTDNNESETLEDTTSIVGATIIDSRIIANISIVFKGDDYTLTIHEKDNLENVVQMFCETNAEDSISDCVE</sequence>
<protein>
    <submittedName>
        <fullName evidence="1">Uncharacterized protein</fullName>
    </submittedName>
</protein>
<evidence type="ECO:0000313" key="2">
    <source>
        <dbReference type="Proteomes" id="UP001497444"/>
    </source>
</evidence>
<accession>A0ABP0VHW0</accession>